<feature type="non-terminal residue" evidence="3">
    <location>
        <position position="1"/>
    </location>
</feature>
<dbReference type="EMBL" id="CAUYUJ010002906">
    <property type="protein sequence ID" value="CAK0802925.1"/>
    <property type="molecule type" value="Genomic_DNA"/>
</dbReference>
<comment type="caution">
    <text evidence="3">The sequence shown here is derived from an EMBL/GenBank/DDBJ whole genome shotgun (WGS) entry which is preliminary data.</text>
</comment>
<feature type="domain" description="A to I editase" evidence="2">
    <location>
        <begin position="243"/>
        <end position="426"/>
    </location>
</feature>
<dbReference type="Gene3D" id="3.80.10.10">
    <property type="entry name" value="Ribonuclease Inhibitor"/>
    <property type="match status" value="1"/>
</dbReference>
<dbReference type="PANTHER" id="PTHR10910">
    <property type="entry name" value="EUKARYOTE SPECIFIC DSRNA BINDING PROTEIN"/>
    <property type="match status" value="1"/>
</dbReference>
<evidence type="ECO:0000313" key="3">
    <source>
        <dbReference type="EMBL" id="CAK0802925.1"/>
    </source>
</evidence>
<dbReference type="Pfam" id="PF02137">
    <property type="entry name" value="A_deamin"/>
    <property type="match status" value="1"/>
</dbReference>
<keyword evidence="4" id="KW-1185">Reference proteome</keyword>
<reference evidence="3" key="1">
    <citation type="submission" date="2023-10" db="EMBL/GenBank/DDBJ databases">
        <authorList>
            <person name="Chen Y."/>
            <person name="Shah S."/>
            <person name="Dougan E. K."/>
            <person name="Thang M."/>
            <person name="Chan C."/>
        </authorList>
    </citation>
    <scope>NUCLEOTIDE SEQUENCE [LARGE SCALE GENOMIC DNA]</scope>
</reference>
<feature type="region of interest" description="Disordered" evidence="1">
    <location>
        <begin position="51"/>
        <end position="75"/>
    </location>
</feature>
<dbReference type="SUPFAM" id="SSF52047">
    <property type="entry name" value="RNI-like"/>
    <property type="match status" value="1"/>
</dbReference>
<dbReference type="Proteomes" id="UP001189429">
    <property type="component" value="Unassembled WGS sequence"/>
</dbReference>
<proteinExistence type="predicted"/>
<evidence type="ECO:0000259" key="2">
    <source>
        <dbReference type="PROSITE" id="PS50141"/>
    </source>
</evidence>
<dbReference type="SMART" id="SM00552">
    <property type="entry name" value="ADEAMc"/>
    <property type="match status" value="1"/>
</dbReference>
<feature type="region of interest" description="Disordered" evidence="1">
    <location>
        <begin position="358"/>
        <end position="382"/>
    </location>
</feature>
<feature type="region of interest" description="Disordered" evidence="1">
    <location>
        <begin position="434"/>
        <end position="461"/>
    </location>
</feature>
<gene>
    <name evidence="3" type="ORF">PCOR1329_LOCUS10279</name>
</gene>
<name>A0ABN9QBB8_9DINO</name>
<dbReference type="InterPro" id="IPR002466">
    <property type="entry name" value="A_deamin"/>
</dbReference>
<sequence length="461" mass="46375">SRRRGLPGCTSCSALPGGSASASFCMAWCSAGLGPPRPGVARQLLPRLPAPTSAQRSDALSPRRASRVAQGPLERRAVQEAVARAAGSHPRLLELHVDYNGIGEQGAAALLRALAANAALASLWSHGNAFGEGAAALLGAALQGRSAPAAPAHRPAPAPGQGGGAAAAPGGCGAQILGDAGGDTVDFGCQAGSCRFADRVAELSIREYLARCGAHAAGARGQVVLAAMLTHDPASDDSLSVVSLGVGTKFMPRDAVRADGRCRARVRDSHAEVLARRGLLRYLYAELAAQASGAPRPSPLAAAPEADLEEGALQGRLFRLREGVTLHLYVSTAPCGWASAGAAERRAAASARDLGADEFPAPPLLEPGAAAPLAKGSGDPDAPPGCVRLPSVAAAAGVPGVSLCCSDKVARWQTLGLQGALLSQFLPAPLRLTPSPSGASSARRAASGPCAAGRAPGPWRC</sequence>
<protein>
    <recommendedName>
        <fullName evidence="2">A to I editase domain-containing protein</fullName>
    </recommendedName>
</protein>
<dbReference type="PANTHER" id="PTHR10910:SF62">
    <property type="entry name" value="AT07585P-RELATED"/>
    <property type="match status" value="1"/>
</dbReference>
<evidence type="ECO:0000313" key="4">
    <source>
        <dbReference type="Proteomes" id="UP001189429"/>
    </source>
</evidence>
<evidence type="ECO:0000256" key="1">
    <source>
        <dbReference type="SAM" id="MobiDB-lite"/>
    </source>
</evidence>
<accession>A0ABN9QBB8</accession>
<dbReference type="SMART" id="SM00368">
    <property type="entry name" value="LRR_RI"/>
    <property type="match status" value="2"/>
</dbReference>
<dbReference type="InterPro" id="IPR032675">
    <property type="entry name" value="LRR_dom_sf"/>
</dbReference>
<dbReference type="PROSITE" id="PS50141">
    <property type="entry name" value="A_DEAMIN_EDITASE"/>
    <property type="match status" value="1"/>
</dbReference>
<organism evidence="3 4">
    <name type="scientific">Prorocentrum cordatum</name>
    <dbReference type="NCBI Taxonomy" id="2364126"/>
    <lineage>
        <taxon>Eukaryota</taxon>
        <taxon>Sar</taxon>
        <taxon>Alveolata</taxon>
        <taxon>Dinophyceae</taxon>
        <taxon>Prorocentrales</taxon>
        <taxon>Prorocentraceae</taxon>
        <taxon>Prorocentrum</taxon>
    </lineage>
</organism>